<comment type="caution">
    <text evidence="1">The sequence shown here is derived from an EMBL/GenBank/DDBJ whole genome shotgun (WGS) entry which is preliminary data.</text>
</comment>
<sequence length="208" mass="23918">MSVENDTQTDVRKSSMSTLWWVFGEGMSVNQDNWVRDEPARIANGERTRPINDTRSFEENTGAHWNAPTVKFLRTTQEENEKYTGPAQGLRMEGGCLAKGRSETEFAVPTHRETNLLLYSELREGGELRETCTPWTPASRTRGRKQNKNKWTISTSILKVGRHQHSRGYLRGWRKLGQRDDDQKGVTSQAQPIVHRYNLKRKASHPHV</sequence>
<protein>
    <submittedName>
        <fullName evidence="1">Uncharacterized protein</fullName>
    </submittedName>
</protein>
<dbReference type="EMBL" id="JACGCI010000004">
    <property type="protein sequence ID" value="KAF6764577.1"/>
    <property type="molecule type" value="Genomic_DNA"/>
</dbReference>
<dbReference type="AlphaFoldDB" id="A0A8H6II31"/>
<reference evidence="1 2" key="1">
    <citation type="submission" date="2020-07" db="EMBL/GenBank/DDBJ databases">
        <title>Comparative genomics of pyrophilous fungi reveals a link between fire events and developmental genes.</title>
        <authorList>
            <consortium name="DOE Joint Genome Institute"/>
            <person name="Steindorff A.S."/>
            <person name="Carver A."/>
            <person name="Calhoun S."/>
            <person name="Stillman K."/>
            <person name="Liu H."/>
            <person name="Lipzen A."/>
            <person name="Pangilinan J."/>
            <person name="Labutti K."/>
            <person name="Bruns T.D."/>
            <person name="Grigoriev I.V."/>
        </authorList>
    </citation>
    <scope>NUCLEOTIDE SEQUENCE [LARGE SCALE GENOMIC DNA]</scope>
    <source>
        <strain evidence="1 2">CBS 144469</strain>
    </source>
</reference>
<gene>
    <name evidence="1" type="ORF">DFP72DRAFT_840612</name>
</gene>
<keyword evidence="2" id="KW-1185">Reference proteome</keyword>
<evidence type="ECO:0000313" key="2">
    <source>
        <dbReference type="Proteomes" id="UP000521943"/>
    </source>
</evidence>
<evidence type="ECO:0000313" key="1">
    <source>
        <dbReference type="EMBL" id="KAF6764577.1"/>
    </source>
</evidence>
<proteinExistence type="predicted"/>
<organism evidence="1 2">
    <name type="scientific">Ephemerocybe angulata</name>
    <dbReference type="NCBI Taxonomy" id="980116"/>
    <lineage>
        <taxon>Eukaryota</taxon>
        <taxon>Fungi</taxon>
        <taxon>Dikarya</taxon>
        <taxon>Basidiomycota</taxon>
        <taxon>Agaricomycotina</taxon>
        <taxon>Agaricomycetes</taxon>
        <taxon>Agaricomycetidae</taxon>
        <taxon>Agaricales</taxon>
        <taxon>Agaricineae</taxon>
        <taxon>Psathyrellaceae</taxon>
        <taxon>Ephemerocybe</taxon>
    </lineage>
</organism>
<dbReference type="Proteomes" id="UP000521943">
    <property type="component" value="Unassembled WGS sequence"/>
</dbReference>
<name>A0A8H6II31_9AGAR</name>
<accession>A0A8H6II31</accession>